<feature type="compositionally biased region" description="Basic residues" evidence="3">
    <location>
        <begin position="185"/>
        <end position="196"/>
    </location>
</feature>
<feature type="compositionally biased region" description="Basic and acidic residues" evidence="3">
    <location>
        <begin position="698"/>
        <end position="707"/>
    </location>
</feature>
<feature type="compositionally biased region" description="Polar residues" evidence="3">
    <location>
        <begin position="1379"/>
        <end position="1389"/>
    </location>
</feature>
<feature type="compositionally biased region" description="Polar residues" evidence="3">
    <location>
        <begin position="199"/>
        <end position="215"/>
    </location>
</feature>
<keyword evidence="2" id="KW-0963">Cytoplasm</keyword>
<accession>A0AAQ3L127</accession>
<dbReference type="Proteomes" id="UP001327560">
    <property type="component" value="Chromosome 8"/>
</dbReference>
<dbReference type="GO" id="GO:0005856">
    <property type="term" value="C:cytoskeleton"/>
    <property type="evidence" value="ECO:0007669"/>
    <property type="project" value="UniProtKB-SubCell"/>
</dbReference>
<gene>
    <name evidence="5" type="ORF">Cni_G25401</name>
</gene>
<dbReference type="GO" id="GO:0003779">
    <property type="term" value="F:actin binding"/>
    <property type="evidence" value="ECO:0007669"/>
    <property type="project" value="UniProtKB-UniRule"/>
</dbReference>
<reference evidence="5 6" key="1">
    <citation type="submission" date="2023-10" db="EMBL/GenBank/DDBJ databases">
        <title>Chromosome-scale genome assembly provides insights into flower coloration mechanisms of Canna indica.</title>
        <authorList>
            <person name="Li C."/>
        </authorList>
    </citation>
    <scope>NUCLEOTIDE SEQUENCE [LARGE SCALE GENOMIC DNA]</scope>
    <source>
        <tissue evidence="5">Flower</tissue>
    </source>
</reference>
<evidence type="ECO:0000259" key="4">
    <source>
        <dbReference type="PROSITE" id="PS51082"/>
    </source>
</evidence>
<feature type="compositionally biased region" description="Basic and acidic residues" evidence="3">
    <location>
        <begin position="1229"/>
        <end position="1246"/>
    </location>
</feature>
<dbReference type="Gene3D" id="1.20.5.340">
    <property type="match status" value="1"/>
</dbReference>
<name>A0AAQ3L127_9LILI</name>
<comment type="subcellular location">
    <subcellularLocation>
        <location evidence="2">Cytoplasm</location>
        <location evidence="2">Cytoskeleton</location>
    </subcellularLocation>
</comment>
<feature type="domain" description="WH2" evidence="4">
    <location>
        <begin position="1711"/>
        <end position="1729"/>
    </location>
</feature>
<dbReference type="PANTHER" id="PTHR12902">
    <property type="entry name" value="WASP-1"/>
    <property type="match status" value="1"/>
</dbReference>
<dbReference type="GO" id="GO:0030036">
    <property type="term" value="P:actin cytoskeleton organization"/>
    <property type="evidence" value="ECO:0007669"/>
    <property type="project" value="UniProtKB-UniRule"/>
</dbReference>
<feature type="region of interest" description="Disordered" evidence="3">
    <location>
        <begin position="1379"/>
        <end position="1404"/>
    </location>
</feature>
<comment type="similarity">
    <text evidence="1 2">Belongs to the SCAR/WAVE family.</text>
</comment>
<keyword evidence="2" id="KW-0206">Cytoskeleton</keyword>
<comment type="function">
    <text evidence="2">Involved in regulation of actin and microtubule organization. Part of a WAVE complex that activates the Arp2/3 complex.</text>
</comment>
<evidence type="ECO:0000313" key="6">
    <source>
        <dbReference type="Proteomes" id="UP001327560"/>
    </source>
</evidence>
<feature type="region of interest" description="Disordered" evidence="3">
    <location>
        <begin position="1217"/>
        <end position="1271"/>
    </location>
</feature>
<feature type="region of interest" description="Disordered" evidence="3">
    <location>
        <begin position="698"/>
        <end position="722"/>
    </location>
</feature>
<feature type="compositionally biased region" description="Pro residues" evidence="3">
    <location>
        <begin position="1391"/>
        <end position="1402"/>
    </location>
</feature>
<evidence type="ECO:0000256" key="1">
    <source>
        <dbReference type="ARBA" id="ARBA00006993"/>
    </source>
</evidence>
<dbReference type="EMBL" id="CP136897">
    <property type="protein sequence ID" value="WOL16613.1"/>
    <property type="molecule type" value="Genomic_DNA"/>
</dbReference>
<dbReference type="PANTHER" id="PTHR12902:SF1">
    <property type="entry name" value="WISKOTT-ALDRICH SYNDROME PROTEIN FAMILY MEMBER"/>
    <property type="match status" value="1"/>
</dbReference>
<feature type="region of interest" description="Disordered" evidence="3">
    <location>
        <begin position="355"/>
        <end position="375"/>
    </location>
</feature>
<proteinExistence type="inferred from homology"/>
<dbReference type="InterPro" id="IPR028288">
    <property type="entry name" value="SCAR/WAVE_fam"/>
</dbReference>
<dbReference type="Gene3D" id="6.10.280.150">
    <property type="match status" value="2"/>
</dbReference>
<feature type="region of interest" description="Disordered" evidence="3">
    <location>
        <begin position="182"/>
        <end position="224"/>
    </location>
</feature>
<dbReference type="PROSITE" id="PS51082">
    <property type="entry name" value="WH2"/>
    <property type="match status" value="1"/>
</dbReference>
<feature type="compositionally biased region" description="Polar residues" evidence="3">
    <location>
        <begin position="1217"/>
        <end position="1228"/>
    </location>
</feature>
<dbReference type="GO" id="GO:0034237">
    <property type="term" value="F:protein kinase A regulatory subunit binding"/>
    <property type="evidence" value="ECO:0007669"/>
    <property type="project" value="TreeGrafter"/>
</dbReference>
<dbReference type="InterPro" id="IPR003124">
    <property type="entry name" value="WH2_dom"/>
</dbReference>
<dbReference type="GO" id="GO:0071933">
    <property type="term" value="F:Arp2/3 complex binding"/>
    <property type="evidence" value="ECO:0007669"/>
    <property type="project" value="TreeGrafter"/>
</dbReference>
<keyword evidence="2" id="KW-0009">Actin-binding</keyword>
<feature type="region of interest" description="Disordered" evidence="3">
    <location>
        <begin position="977"/>
        <end position="1002"/>
    </location>
</feature>
<evidence type="ECO:0000313" key="5">
    <source>
        <dbReference type="EMBL" id="WOL16613.1"/>
    </source>
</evidence>
<evidence type="ECO:0000256" key="3">
    <source>
        <dbReference type="SAM" id="MobiDB-lite"/>
    </source>
</evidence>
<evidence type="ECO:0000256" key="2">
    <source>
        <dbReference type="RuleBase" id="RU367034"/>
    </source>
</evidence>
<organism evidence="5 6">
    <name type="scientific">Canna indica</name>
    <name type="common">Indian-shot</name>
    <dbReference type="NCBI Taxonomy" id="4628"/>
    <lineage>
        <taxon>Eukaryota</taxon>
        <taxon>Viridiplantae</taxon>
        <taxon>Streptophyta</taxon>
        <taxon>Embryophyta</taxon>
        <taxon>Tracheophyta</taxon>
        <taxon>Spermatophyta</taxon>
        <taxon>Magnoliopsida</taxon>
        <taxon>Liliopsida</taxon>
        <taxon>Zingiberales</taxon>
        <taxon>Cannaceae</taxon>
        <taxon>Canna</taxon>
    </lineage>
</organism>
<protein>
    <recommendedName>
        <fullName evidence="2">Protein SCAR</fullName>
    </recommendedName>
    <alternativeName>
        <fullName evidence="2">Protein WAVE</fullName>
    </alternativeName>
</protein>
<sequence length="1774" mass="194531">MPTIRYQIRNEYGLADPELHQAADKDDPEAILEGVAMAGLVGVLRQLGDLSEFAAEIFRDLHEEVMGMAGRGHGLMLRVQQLEAEFPSVEKSFFSQSSHSNFAYNDGIDWHSNIQIDQSLITQGDMPRFILDSYEECHGPPRLFMLDKFDTAGAGACLKRYSDPSFFRMELVSSGLTQSYIPREKKSRKTRKKGSRWKNGQTLESLLSPRPTTSDPVLDKSATRSVRLKSRNLNGSNGSEGISLRKRLFELHTDGHQLVLDNPRTPSTRNVISVDSAELTSERHESSMGISANHLLARDGSPTKPPAKAVTVLTTFEVDHWKNKNEELSKAQHEPFCEMENPQINFVDKKVKSADSENKSEPTAYNYGHSDPEKSTSLQVEDLTLVGAELKLEGSTDGYRTEDIGSELENFVDALNSMESEAEMDSDIKGRPDVGILTKEACGSGCDSIERLHTLELDSTEISSVAVGLSNISKSEMLNVPLCDTMDNRADMPATEEKVVISSSTANSENSLTETYNESRQELLPHDEVANPADLISDGASIMKVFDNLKSDIQEESCSSCAMNFTSTLSHIDPQGSFDAVQLTASNKNDISAGHKVEAGTDPQGSFDALQLLTVDQNDISVGHKVQLVTDEIAECIDGSSHSGSSYPEEAYDADNADVLILEDMMETLEMPNQQENVSVKYYDSEYLSIRTVPTVKEMQHSDDQDAKAFTSEEDTEASSGGRSILTSRVAFVPDISIDIVKHDGSAADINNGHHDEDLTIERSPDYVKETNDIAQSMNVADSSFDTKDDNISKSPDLMCNPVELMSKEKSFGIDLTDHLADTELESRTLEDFACYIEVPECHSNVTVGKSLQSMSQEAVNSTGTILPPVPAVATISDEGSMMEMANVADAENMAYLTLEVCSENAGMANDNLTMPEIMQGQLDCFIDLEESEEPSEVNSAEETQNLLKMSYAEESQESPKMNSAEVSRELSMVNIAEESQESPKGNSAVESQESSKVKTVENLTPCSENGTYSHSDMNSPIVVLNNLKLPSDINMYNPQKNIQEAQQIVDSKSLSADNFASGDETFNHDLSSPNIQEASHLEDIMLDAAVPCEHPLAFHEAYSPRVETLNSQSNLNMSVSSELEKSALHSSSLCPGLLTKESSNSNDARLLGDIYVTKPVECCQAYPHTSDNETNLDYLVEWEEDDLGSKSLVQGHHEIAVQNLYLSTNLLSVPSSLPEEASTSQASEKVDQEPKSIHQKGEYNEHNMPSLPEEASTSQDSDGVDEETESLHQNGEYFELGIPFNSIDIGDKQSDEPKPICHAFLNNMEYNELGMLPSKTDMTGTQCSEYLVPSGHSSEVCEHHLALNALDKTLPPLPNSDLGFTDSACRLSYQPQSVEPTSCIPSQNPEEPPPPLPPLPPLEWRSRKLQLSSLLPSENSSESLAGTNPFLVLPDIKSANTYMSPSLTLSELSSTAVDQIPQHDALSLKDNIVHSANPSLLPSLEYEKSLCDPGTEGGSKSPLADWVTASPLLENQVTGHSTAQEERVHPIPGKRFQLDQLCPGLELEKSHNSQLSHLHMDKDMPQLQNPLGKSALEDVSDQLTYGDLGGANMHLMKSSELSYSSGLVMPQSSYVYSLAGNQTTLFGVVPTTGDEWFSIKPCSIRNRPRNPLIEAVVAHDRSTLRKVSELARPSNESKEDNKDALLQSNILQLRKVSEVDKPSTKPKSEERDALLEQIRNKSFTLKPAVSSKQNNKGHTTNIKVAAILEKANALRQAVAGSDEEDGGDNWSDC</sequence>
<feature type="compositionally biased region" description="Polar residues" evidence="3">
    <location>
        <begin position="983"/>
        <end position="993"/>
    </location>
</feature>
<dbReference type="GO" id="GO:2000601">
    <property type="term" value="P:positive regulation of Arp2/3 complex-mediated actin nucleation"/>
    <property type="evidence" value="ECO:0007669"/>
    <property type="project" value="TreeGrafter"/>
</dbReference>
<keyword evidence="6" id="KW-1185">Reference proteome</keyword>